<dbReference type="Proteomes" id="UP001139308">
    <property type="component" value="Unassembled WGS sequence"/>
</dbReference>
<evidence type="ECO:0000256" key="2">
    <source>
        <dbReference type="ARBA" id="ARBA00022908"/>
    </source>
</evidence>
<name>A0A9X1UMX3_9BURK</name>
<reference evidence="6" key="1">
    <citation type="submission" date="2022-01" db="EMBL/GenBank/DDBJ databases">
        <title>Genome sequence and assembly of Parabukholderia sp. RG36.</title>
        <authorList>
            <person name="Chhetri G."/>
        </authorList>
    </citation>
    <scope>NUCLEOTIDE SEQUENCE</scope>
    <source>
        <strain evidence="6">RG36</strain>
    </source>
</reference>
<dbReference type="Pfam" id="PF00589">
    <property type="entry name" value="Phage_integrase"/>
    <property type="match status" value="1"/>
</dbReference>
<dbReference type="GO" id="GO:0015074">
    <property type="term" value="P:DNA integration"/>
    <property type="evidence" value="ECO:0007669"/>
    <property type="project" value="UniProtKB-KW"/>
</dbReference>
<dbReference type="PANTHER" id="PTHR30349">
    <property type="entry name" value="PHAGE INTEGRASE-RELATED"/>
    <property type="match status" value="1"/>
</dbReference>
<evidence type="ECO:0000313" key="7">
    <source>
        <dbReference type="Proteomes" id="UP001139308"/>
    </source>
</evidence>
<evidence type="ECO:0000256" key="1">
    <source>
        <dbReference type="ARBA" id="ARBA00008857"/>
    </source>
</evidence>
<evidence type="ECO:0000313" key="6">
    <source>
        <dbReference type="EMBL" id="MCG5078328.1"/>
    </source>
</evidence>
<dbReference type="PROSITE" id="PS51898">
    <property type="entry name" value="TYR_RECOMBINASE"/>
    <property type="match status" value="1"/>
</dbReference>
<dbReference type="RefSeq" id="WP_238468323.1">
    <property type="nucleotide sequence ID" value="NZ_JAKLJA010000056.1"/>
</dbReference>
<dbReference type="InterPro" id="IPR011010">
    <property type="entry name" value="DNA_brk_join_enz"/>
</dbReference>
<sequence length="312" mass="35482">MKLSAAVAMYVTYKRSVGMRFNTEARTLKSFCRALGDIPMTEVRPDEVLAYLAGTGPVTSFWERKHGAISGFYRFAIARGYATRSPLPSHVPKPPLAFVPYIYTRAELRRLLDVASSIDHPRTRIDPQVLRTLLLLLYGAALRISEALSLTMADLDLEQSVLYIRESKFYNTRLVPMGPDLAKALGQFIANRNRRYSCRPESPVFPCRDGSPITVRVAENAFRRVRNRAGVFRHDGARYQPRLHDLRHTAVVHRLIAWYRSGADVQRLLPQLATYLGHVHIAGTQRYLTLTPELLREASLRFERFAMEASHA</sequence>
<dbReference type="SUPFAM" id="SSF56349">
    <property type="entry name" value="DNA breaking-rejoining enzymes"/>
    <property type="match status" value="1"/>
</dbReference>
<accession>A0A9X1UMX3</accession>
<feature type="domain" description="Tyr recombinase" evidence="5">
    <location>
        <begin position="98"/>
        <end position="300"/>
    </location>
</feature>
<dbReference type="EMBL" id="JAKLJA010000056">
    <property type="protein sequence ID" value="MCG5078328.1"/>
    <property type="molecule type" value="Genomic_DNA"/>
</dbReference>
<dbReference type="GO" id="GO:0003677">
    <property type="term" value="F:DNA binding"/>
    <property type="evidence" value="ECO:0007669"/>
    <property type="project" value="UniProtKB-KW"/>
</dbReference>
<organism evidence="6 7">
    <name type="scientific">Paraburkholderia tagetis</name>
    <dbReference type="NCBI Taxonomy" id="2913261"/>
    <lineage>
        <taxon>Bacteria</taxon>
        <taxon>Pseudomonadati</taxon>
        <taxon>Pseudomonadota</taxon>
        <taxon>Betaproteobacteria</taxon>
        <taxon>Burkholderiales</taxon>
        <taxon>Burkholderiaceae</taxon>
        <taxon>Paraburkholderia</taxon>
    </lineage>
</organism>
<keyword evidence="3" id="KW-0238">DNA-binding</keyword>
<evidence type="ECO:0000256" key="4">
    <source>
        <dbReference type="ARBA" id="ARBA00023172"/>
    </source>
</evidence>
<dbReference type="InterPro" id="IPR002104">
    <property type="entry name" value="Integrase_catalytic"/>
</dbReference>
<dbReference type="InterPro" id="IPR050090">
    <property type="entry name" value="Tyrosine_recombinase_XerCD"/>
</dbReference>
<keyword evidence="7" id="KW-1185">Reference proteome</keyword>
<protein>
    <submittedName>
        <fullName evidence="6">Tyrosine-type recombinase/integrase</fullName>
    </submittedName>
</protein>
<dbReference type="Gene3D" id="1.10.443.10">
    <property type="entry name" value="Intergrase catalytic core"/>
    <property type="match status" value="1"/>
</dbReference>
<keyword evidence="2" id="KW-0229">DNA integration</keyword>
<dbReference type="PANTHER" id="PTHR30349:SF41">
    <property type="entry name" value="INTEGRASE_RECOMBINASE PROTEIN MJ0367-RELATED"/>
    <property type="match status" value="1"/>
</dbReference>
<dbReference type="GO" id="GO:0006310">
    <property type="term" value="P:DNA recombination"/>
    <property type="evidence" value="ECO:0007669"/>
    <property type="project" value="UniProtKB-KW"/>
</dbReference>
<proteinExistence type="inferred from homology"/>
<comment type="similarity">
    <text evidence="1">Belongs to the 'phage' integrase family.</text>
</comment>
<evidence type="ECO:0000259" key="5">
    <source>
        <dbReference type="PROSITE" id="PS51898"/>
    </source>
</evidence>
<evidence type="ECO:0000256" key="3">
    <source>
        <dbReference type="ARBA" id="ARBA00023125"/>
    </source>
</evidence>
<dbReference type="InterPro" id="IPR013762">
    <property type="entry name" value="Integrase-like_cat_sf"/>
</dbReference>
<dbReference type="AlphaFoldDB" id="A0A9X1UMX3"/>
<comment type="caution">
    <text evidence="6">The sequence shown here is derived from an EMBL/GenBank/DDBJ whole genome shotgun (WGS) entry which is preliminary data.</text>
</comment>
<gene>
    <name evidence="6" type="ORF">L5014_34210</name>
</gene>
<keyword evidence="4" id="KW-0233">DNA recombination</keyword>